<dbReference type="STRING" id="70415.A0A5S6Q5T7"/>
<keyword evidence="2" id="KW-1185">Reference proteome</keyword>
<dbReference type="Gene3D" id="3.30.1140.40">
    <property type="entry name" value="Tctex-1"/>
    <property type="match status" value="1"/>
</dbReference>
<dbReference type="InterPro" id="IPR005334">
    <property type="entry name" value="Tctex-1-like"/>
</dbReference>
<name>A0A5S6Q5T7_TRIMR</name>
<sequence>MATASKVGLSLEDLTAAAKEQIELVLSMQSYSHENAALWNRMIVSNIIAQLGKFNAPYKFMVTCVIMQKGGAGLHVASGSFWDTASDVAVSVRWENKFVNCVVEIFAVAQ</sequence>
<organism evidence="2 3">
    <name type="scientific">Trichuris muris</name>
    <name type="common">Mouse whipworm</name>
    <dbReference type="NCBI Taxonomy" id="70415"/>
    <lineage>
        <taxon>Eukaryota</taxon>
        <taxon>Metazoa</taxon>
        <taxon>Ecdysozoa</taxon>
        <taxon>Nematoda</taxon>
        <taxon>Enoplea</taxon>
        <taxon>Dorylaimia</taxon>
        <taxon>Trichinellida</taxon>
        <taxon>Trichuridae</taxon>
        <taxon>Trichuris</taxon>
    </lineage>
</organism>
<dbReference type="AlphaFoldDB" id="A0A5S6Q5T7"/>
<comment type="similarity">
    <text evidence="1">Belongs to the dynein light chain Tctex-type family.</text>
</comment>
<dbReference type="InterPro" id="IPR038586">
    <property type="entry name" value="Tctex-1-like_sf"/>
</dbReference>
<dbReference type="GO" id="GO:0005737">
    <property type="term" value="C:cytoplasm"/>
    <property type="evidence" value="ECO:0007669"/>
    <property type="project" value="TreeGrafter"/>
</dbReference>
<dbReference type="PANTHER" id="PTHR21255">
    <property type="entry name" value="T-COMPLEX-ASSOCIATED-TESTIS-EXPRESSED 1/ DYNEIN LIGHT CHAIN"/>
    <property type="match status" value="1"/>
</dbReference>
<dbReference type="PANTHER" id="PTHR21255:SF4">
    <property type="entry name" value="DYNEIN LIGHT CHAIN TCTEX-TYPE"/>
    <property type="match status" value="1"/>
</dbReference>
<accession>A0A5S6Q5T7</accession>
<reference evidence="3" key="1">
    <citation type="submission" date="2019-12" db="UniProtKB">
        <authorList>
            <consortium name="WormBaseParasite"/>
        </authorList>
    </citation>
    <scope>IDENTIFICATION</scope>
</reference>
<dbReference type="GO" id="GO:0007018">
    <property type="term" value="P:microtubule-based movement"/>
    <property type="evidence" value="ECO:0007669"/>
    <property type="project" value="TreeGrafter"/>
</dbReference>
<protein>
    <submittedName>
        <fullName evidence="3">Dynein light chain</fullName>
    </submittedName>
</protein>
<evidence type="ECO:0000256" key="1">
    <source>
        <dbReference type="ARBA" id="ARBA00005361"/>
    </source>
</evidence>
<dbReference type="GO" id="GO:0005868">
    <property type="term" value="C:cytoplasmic dynein complex"/>
    <property type="evidence" value="ECO:0007669"/>
    <property type="project" value="TreeGrafter"/>
</dbReference>
<dbReference type="WBParaSite" id="TMUE_1000002524.1">
    <property type="protein sequence ID" value="TMUE_1000002524.1"/>
    <property type="gene ID" value="WBGene00294775"/>
</dbReference>
<dbReference type="Proteomes" id="UP000046395">
    <property type="component" value="Unassembled WGS sequence"/>
</dbReference>
<proteinExistence type="inferred from homology"/>
<dbReference type="GO" id="GO:0045505">
    <property type="term" value="F:dynein intermediate chain binding"/>
    <property type="evidence" value="ECO:0007669"/>
    <property type="project" value="TreeGrafter"/>
</dbReference>
<evidence type="ECO:0000313" key="2">
    <source>
        <dbReference type="Proteomes" id="UP000046395"/>
    </source>
</evidence>
<dbReference type="Pfam" id="PF03645">
    <property type="entry name" value="Tctex-1"/>
    <property type="match status" value="1"/>
</dbReference>
<evidence type="ECO:0000313" key="3">
    <source>
        <dbReference type="WBParaSite" id="TMUE_1000002524.1"/>
    </source>
</evidence>
<dbReference type="CDD" id="cd21455">
    <property type="entry name" value="DLC-like_DYNLT1_DYNLT3"/>
    <property type="match status" value="1"/>
</dbReference>